<dbReference type="Gene3D" id="3.20.20.100">
    <property type="entry name" value="NADP-dependent oxidoreductase domain"/>
    <property type="match status" value="1"/>
</dbReference>
<dbReference type="PROSITE" id="PS00798">
    <property type="entry name" value="ALDOKETO_REDUCTASE_1"/>
    <property type="match status" value="1"/>
</dbReference>
<keyword evidence="2" id="KW-0521">NADP</keyword>
<dbReference type="PIRSF" id="PIRSF000097">
    <property type="entry name" value="AKR"/>
    <property type="match status" value="1"/>
</dbReference>
<feature type="domain" description="NADP-dependent oxidoreductase" evidence="7">
    <location>
        <begin position="20"/>
        <end position="265"/>
    </location>
</feature>
<reference evidence="8" key="1">
    <citation type="submission" date="2016-02" db="EMBL/GenBank/DDBJ databases">
        <title>Genome sequence of Bacillus trypoxylicola KCTC 13244(T).</title>
        <authorList>
            <person name="Jeong H."/>
            <person name="Park S.-H."/>
            <person name="Choi S.-K."/>
        </authorList>
    </citation>
    <scope>NUCLEOTIDE SEQUENCE [LARGE SCALE GENOMIC DNA]</scope>
    <source>
        <strain evidence="8">KCTC 13244</strain>
    </source>
</reference>
<keyword evidence="3" id="KW-0560">Oxidoreductase</keyword>
<dbReference type="STRING" id="519424.AZF04_05195"/>
<gene>
    <name evidence="8" type="ORF">AZF04_05195</name>
</gene>
<dbReference type="SUPFAM" id="SSF51430">
    <property type="entry name" value="NAD(P)-linked oxidoreductase"/>
    <property type="match status" value="1"/>
</dbReference>
<accession>A0A162EAL0</accession>
<dbReference type="PANTHER" id="PTHR43827">
    <property type="entry name" value="2,5-DIKETO-D-GLUCONIC ACID REDUCTASE"/>
    <property type="match status" value="1"/>
</dbReference>
<dbReference type="Pfam" id="PF00248">
    <property type="entry name" value="Aldo_ket_red"/>
    <property type="match status" value="1"/>
</dbReference>
<keyword evidence="9" id="KW-1185">Reference proteome</keyword>
<dbReference type="RefSeq" id="WP_061948477.1">
    <property type="nucleotide sequence ID" value="NZ_LTAO01000012.1"/>
</dbReference>
<dbReference type="GO" id="GO:0016616">
    <property type="term" value="F:oxidoreductase activity, acting on the CH-OH group of donors, NAD or NADP as acceptor"/>
    <property type="evidence" value="ECO:0007669"/>
    <property type="project" value="UniProtKB-ARBA"/>
</dbReference>
<dbReference type="InterPro" id="IPR020471">
    <property type="entry name" value="AKR"/>
</dbReference>
<evidence type="ECO:0000313" key="8">
    <source>
        <dbReference type="EMBL" id="KYG32163.1"/>
    </source>
</evidence>
<protein>
    <submittedName>
        <fullName evidence="8">2,5-diketo-D-gluconic acid reductase</fullName>
    </submittedName>
</protein>
<proteinExistence type="inferred from homology"/>
<evidence type="ECO:0000256" key="3">
    <source>
        <dbReference type="ARBA" id="ARBA00023002"/>
    </source>
</evidence>
<dbReference type="PRINTS" id="PR00069">
    <property type="entry name" value="ALDKETRDTASE"/>
</dbReference>
<dbReference type="AlphaFoldDB" id="A0A162EAL0"/>
<feature type="active site" description="Proton donor" evidence="4">
    <location>
        <position position="52"/>
    </location>
</feature>
<evidence type="ECO:0000259" key="7">
    <source>
        <dbReference type="Pfam" id="PF00248"/>
    </source>
</evidence>
<dbReference type="InterPro" id="IPR036812">
    <property type="entry name" value="NAD(P)_OxRdtase_dom_sf"/>
</dbReference>
<dbReference type="PROSITE" id="PS00062">
    <property type="entry name" value="ALDOKETO_REDUCTASE_2"/>
    <property type="match status" value="1"/>
</dbReference>
<organism evidence="8 9">
    <name type="scientific">Alkalihalobacillus trypoxylicola</name>
    <dbReference type="NCBI Taxonomy" id="519424"/>
    <lineage>
        <taxon>Bacteria</taxon>
        <taxon>Bacillati</taxon>
        <taxon>Bacillota</taxon>
        <taxon>Bacilli</taxon>
        <taxon>Bacillales</taxon>
        <taxon>Bacillaceae</taxon>
        <taxon>Alkalihalobacillus</taxon>
    </lineage>
</organism>
<evidence type="ECO:0000256" key="5">
    <source>
        <dbReference type="PIRSR" id="PIRSR000097-2"/>
    </source>
</evidence>
<sequence>MEVKIPTINLNDGHVLPAVGLGTVQLKGEAGVNSLLTGLNAGYRLLDSAYNYENEGTVGEAVKRTHLPREQLYITSKLPGRYQAYSKALTTVEESLFRADLDYYDLYLIHWPNPITDQYVEAWQALIEAQKRGNIRSIGVCNFLPEHLDRIMKETGIKPAINQIELHPFFNQENQREYHKQHNIQTQSWSPLVRSKEGSELFENKQLQELANKYQKSLAQIVLRWHYQLDSIAIPKSGNASRQKENLSIFNFELQEQEMEIISSLTRENGRLHKQDPATYEEF</sequence>
<evidence type="ECO:0000313" key="9">
    <source>
        <dbReference type="Proteomes" id="UP000075806"/>
    </source>
</evidence>
<dbReference type="FunFam" id="3.20.20.100:FF:000015">
    <property type="entry name" value="Oxidoreductase, aldo/keto reductase family"/>
    <property type="match status" value="1"/>
</dbReference>
<evidence type="ECO:0000256" key="2">
    <source>
        <dbReference type="ARBA" id="ARBA00022857"/>
    </source>
</evidence>
<evidence type="ECO:0000256" key="1">
    <source>
        <dbReference type="ARBA" id="ARBA00007905"/>
    </source>
</evidence>
<name>A0A162EAL0_9BACI</name>
<dbReference type="Proteomes" id="UP000075806">
    <property type="component" value="Unassembled WGS sequence"/>
</dbReference>
<evidence type="ECO:0000256" key="4">
    <source>
        <dbReference type="PIRSR" id="PIRSR000097-1"/>
    </source>
</evidence>
<dbReference type="InterPro" id="IPR023210">
    <property type="entry name" value="NADP_OxRdtase_dom"/>
</dbReference>
<comment type="similarity">
    <text evidence="1">Belongs to the aldo/keto reductase family.</text>
</comment>
<evidence type="ECO:0000256" key="6">
    <source>
        <dbReference type="PIRSR" id="PIRSR000097-3"/>
    </source>
</evidence>
<feature type="binding site" evidence="5">
    <location>
        <position position="110"/>
    </location>
    <ligand>
        <name>substrate</name>
    </ligand>
</feature>
<dbReference type="PANTHER" id="PTHR43827:SF3">
    <property type="entry name" value="NADP-DEPENDENT OXIDOREDUCTASE DOMAIN-CONTAINING PROTEIN"/>
    <property type="match status" value="1"/>
</dbReference>
<comment type="caution">
    <text evidence="8">The sequence shown here is derived from an EMBL/GenBank/DDBJ whole genome shotgun (WGS) entry which is preliminary data.</text>
</comment>
<dbReference type="OrthoDB" id="9804790at2"/>
<feature type="site" description="Lowers pKa of active site Tyr" evidence="6">
    <location>
        <position position="77"/>
    </location>
</feature>
<dbReference type="InterPro" id="IPR018170">
    <property type="entry name" value="Aldo/ket_reductase_CS"/>
</dbReference>
<dbReference type="CDD" id="cd19132">
    <property type="entry name" value="AKR_AKR5D1_E1"/>
    <property type="match status" value="1"/>
</dbReference>
<dbReference type="EMBL" id="LTAO01000012">
    <property type="protein sequence ID" value="KYG32163.1"/>
    <property type="molecule type" value="Genomic_DNA"/>
</dbReference>